<accession>A0AAW2YPN4</accession>
<dbReference type="EMBL" id="JAOPGA020000467">
    <property type="protein sequence ID" value="KAL0478776.1"/>
    <property type="molecule type" value="Genomic_DNA"/>
</dbReference>
<dbReference type="AlphaFoldDB" id="A0AAW2YPN4"/>
<evidence type="ECO:0000313" key="5">
    <source>
        <dbReference type="Proteomes" id="UP001431209"/>
    </source>
</evidence>
<sequence length="941" mass="108396">MHRKLMGSFVEIQNHPLKGPRDAENLEKPTLIIEDVEKETDENQNNIQRIEAIDLNLELENSMQTDITKSISFTPRSISPRNRDSLPVALSSSNTEVGSRPRRGSDKGLNINLSKVKAKEKKMSFSFLSRRSADSQGKKSAEPSPSVSPQPTDVPKAVIASEPKSPDEYEFQLDTFSRVHEQVRYGDDSFYEGEVTDSTKQRHGNGTLTYSNGDMFVGTFAFDAKYGRGDCYFSKSELISSFVGFWKWDKVNQSKPGKITYRSGEQYVGKVKGSPGQSSSQQLSELPHILKHGRFVSIVSITHSLSLRGEFVGLNYKYYGSFLEDKKDGYGVMVFNKKESIERQYYGSFQNDLKSGYGVMMYADGGYFVGMFQNDIKCGQGTFYLSNGDSIEGVWDGNDMKNATFKKGSVQDTARCSRLLIYQQVKRLEDNNNQYKIQFSHGDSPTLPEKDLISRDKWKGFFLRFSTQVEEEKKRFKESTTYHFIQDRKKSITDSNGKLSPMSRKSIQDALLTYLYCQINHKNGSATETFKSDQDGCESSDHISSDEKNVLSSITVEFVNLFHWRFYGQSVNSGDQLPYALDDYYSFVHELYHTVVQLLGIDAAAIYGQKQLMYFLKNMVLKRIYHTLFNMYKQRYQEQDNMYRFKLLSLAQVTIQELGVKEQYIPKNKIFSESFSEAIFTLQNLCKCTTSHEKYQQLVCANQQMLDVLQGCSVGADELLPIYFYVFIKSNLPNLYSEYQFMLDFIDDAVKSSEWGYRFSNFENALQYVHMLDCNIRDESGVLVPILVLEDRMCGALEQCMKESKRDKAAQAPRLLWLSNVFVMVGNQINNCQNRQFSITNRQHINMMNTYFDYARRIVSSVGLKITRKNVNKDTSNLDSEQWTDVVPKRWRSPSSEEYQEFGYFSDNIEYTLSFDHLYPSYVYFRMASKIEEVINQKEKL</sequence>
<reference evidence="4 5" key="1">
    <citation type="submission" date="2024-03" db="EMBL/GenBank/DDBJ databases">
        <title>The Acrasis kona genome and developmental transcriptomes reveal deep origins of eukaryotic multicellular pathways.</title>
        <authorList>
            <person name="Sheikh S."/>
            <person name="Fu C.-J."/>
            <person name="Brown M.W."/>
            <person name="Baldauf S.L."/>
        </authorList>
    </citation>
    <scope>NUCLEOTIDE SEQUENCE [LARGE SCALE GENOMIC DNA]</scope>
    <source>
        <strain evidence="4 5">ATCC MYA-3509</strain>
    </source>
</reference>
<dbReference type="Pfam" id="PF02493">
    <property type="entry name" value="MORN"/>
    <property type="match status" value="4"/>
</dbReference>
<dbReference type="InterPro" id="IPR003409">
    <property type="entry name" value="MORN"/>
</dbReference>
<keyword evidence="1" id="KW-0677">Repeat</keyword>
<dbReference type="PANTHER" id="PTHR23084">
    <property type="entry name" value="PHOSPHATIDYLINOSITOL-4-PHOSPHATE 5-KINASE RELATED"/>
    <property type="match status" value="1"/>
</dbReference>
<gene>
    <name evidence="4" type="ORF">AKO1_008342</name>
</gene>
<dbReference type="SUPFAM" id="SSF109993">
    <property type="entry name" value="VPS9 domain"/>
    <property type="match status" value="1"/>
</dbReference>
<feature type="compositionally biased region" description="Polar residues" evidence="2">
    <location>
        <begin position="71"/>
        <end position="80"/>
    </location>
</feature>
<dbReference type="InterPro" id="IPR037191">
    <property type="entry name" value="VPS9_dom_sf"/>
</dbReference>
<feature type="domain" description="VPS9" evidence="3">
    <location>
        <begin position="637"/>
        <end position="778"/>
    </location>
</feature>
<dbReference type="SMART" id="SM00167">
    <property type="entry name" value="VPS9"/>
    <property type="match status" value="1"/>
</dbReference>
<proteinExistence type="predicted"/>
<dbReference type="SMART" id="SM00698">
    <property type="entry name" value="MORN"/>
    <property type="match status" value="4"/>
</dbReference>
<comment type="caution">
    <text evidence="4">The sequence shown here is derived from an EMBL/GenBank/DDBJ whole genome shotgun (WGS) entry which is preliminary data.</text>
</comment>
<dbReference type="Proteomes" id="UP001431209">
    <property type="component" value="Unassembled WGS sequence"/>
</dbReference>
<keyword evidence="5" id="KW-1185">Reference proteome</keyword>
<evidence type="ECO:0000256" key="1">
    <source>
        <dbReference type="ARBA" id="ARBA00022737"/>
    </source>
</evidence>
<feature type="compositionally biased region" description="Basic and acidic residues" evidence="2">
    <location>
        <begin position="131"/>
        <end position="141"/>
    </location>
</feature>
<feature type="region of interest" description="Disordered" evidence="2">
    <location>
        <begin position="127"/>
        <end position="154"/>
    </location>
</feature>
<dbReference type="SUPFAM" id="SSF82185">
    <property type="entry name" value="Histone H3 K4-specific methyltransferase SET7/9 N-terminal domain"/>
    <property type="match status" value="2"/>
</dbReference>
<evidence type="ECO:0000256" key="2">
    <source>
        <dbReference type="SAM" id="MobiDB-lite"/>
    </source>
</evidence>
<dbReference type="Gene3D" id="1.20.1050.80">
    <property type="entry name" value="VPS9 domain"/>
    <property type="match status" value="1"/>
</dbReference>
<evidence type="ECO:0000313" key="4">
    <source>
        <dbReference type="EMBL" id="KAL0478776.1"/>
    </source>
</evidence>
<protein>
    <submittedName>
        <fullName evidence="4">MORN repeat-containing protein</fullName>
    </submittedName>
</protein>
<dbReference type="PROSITE" id="PS51205">
    <property type="entry name" value="VPS9"/>
    <property type="match status" value="1"/>
</dbReference>
<dbReference type="PANTHER" id="PTHR23084:SF263">
    <property type="entry name" value="MORN REPEAT-CONTAINING PROTEIN 1"/>
    <property type="match status" value="1"/>
</dbReference>
<dbReference type="Pfam" id="PF02204">
    <property type="entry name" value="VPS9"/>
    <property type="match status" value="1"/>
</dbReference>
<evidence type="ECO:0000259" key="3">
    <source>
        <dbReference type="PROSITE" id="PS51205"/>
    </source>
</evidence>
<dbReference type="InterPro" id="IPR003123">
    <property type="entry name" value="VPS9"/>
</dbReference>
<dbReference type="Gene3D" id="2.20.110.10">
    <property type="entry name" value="Histone H3 K4-specific methyltransferase SET7/9 N-terminal domain"/>
    <property type="match status" value="1"/>
</dbReference>
<organism evidence="4 5">
    <name type="scientific">Acrasis kona</name>
    <dbReference type="NCBI Taxonomy" id="1008807"/>
    <lineage>
        <taxon>Eukaryota</taxon>
        <taxon>Discoba</taxon>
        <taxon>Heterolobosea</taxon>
        <taxon>Tetramitia</taxon>
        <taxon>Eutetramitia</taxon>
        <taxon>Acrasidae</taxon>
        <taxon>Acrasis</taxon>
    </lineage>
</organism>
<feature type="region of interest" description="Disordered" evidence="2">
    <location>
        <begin position="71"/>
        <end position="110"/>
    </location>
</feature>
<name>A0AAW2YPN4_9EUKA</name>